<dbReference type="PANTHER" id="PTHR35272:SF3">
    <property type="entry name" value="THIOL:DISULFIDE INTERCHANGE PROTEIN DSBC"/>
    <property type="match status" value="1"/>
</dbReference>
<dbReference type="InterPro" id="IPR012336">
    <property type="entry name" value="Thioredoxin-like_fold"/>
</dbReference>
<dbReference type="SUPFAM" id="SSF54423">
    <property type="entry name" value="DsbC/DsbG N-terminal domain-like"/>
    <property type="match status" value="1"/>
</dbReference>
<evidence type="ECO:0000256" key="2">
    <source>
        <dbReference type="ARBA" id="ARBA00009813"/>
    </source>
</evidence>
<comment type="subcellular location">
    <subcellularLocation>
        <location evidence="1 7">Periplasm</location>
    </subcellularLocation>
</comment>
<dbReference type="GO" id="GO:0042597">
    <property type="term" value="C:periplasmic space"/>
    <property type="evidence" value="ECO:0007669"/>
    <property type="project" value="UniProtKB-SubCell"/>
</dbReference>
<keyword evidence="5" id="KW-1015">Disulfide bond</keyword>
<reference evidence="10 11" key="1">
    <citation type="submission" date="2017-03" db="EMBL/GenBank/DDBJ databases">
        <authorList>
            <person name="Afonso C.L."/>
            <person name="Miller P.J."/>
            <person name="Scott M.A."/>
            <person name="Spackman E."/>
            <person name="Goraichik I."/>
            <person name="Dimitrov K.M."/>
            <person name="Suarez D.L."/>
            <person name="Swayne D.E."/>
        </authorList>
    </citation>
    <scope>NUCLEOTIDE SEQUENCE [LARGE SCALE GENOMIC DNA]</scope>
    <source>
        <strain evidence="10">SB41UT1</strain>
    </source>
</reference>
<dbReference type="SUPFAM" id="SSF52833">
    <property type="entry name" value="Thioredoxin-like"/>
    <property type="match status" value="1"/>
</dbReference>
<dbReference type="Proteomes" id="UP000196573">
    <property type="component" value="Unassembled WGS sequence"/>
</dbReference>
<evidence type="ECO:0000256" key="7">
    <source>
        <dbReference type="RuleBase" id="RU364038"/>
    </source>
</evidence>
<dbReference type="CDD" id="cd03020">
    <property type="entry name" value="DsbA_DsbC_DsbG"/>
    <property type="match status" value="1"/>
</dbReference>
<evidence type="ECO:0000256" key="1">
    <source>
        <dbReference type="ARBA" id="ARBA00004418"/>
    </source>
</evidence>
<keyword evidence="11" id="KW-1185">Reference proteome</keyword>
<dbReference type="InterPro" id="IPR036249">
    <property type="entry name" value="Thioredoxin-like_sf"/>
</dbReference>
<dbReference type="EMBL" id="FWPT01000012">
    <property type="protein sequence ID" value="SMA50426.1"/>
    <property type="molecule type" value="Genomic_DNA"/>
</dbReference>
<evidence type="ECO:0000313" key="11">
    <source>
        <dbReference type="Proteomes" id="UP000196573"/>
    </source>
</evidence>
<name>A0A1X7AQ54_9GAMM</name>
<keyword evidence="6 7" id="KW-0676">Redox-active center</keyword>
<dbReference type="Pfam" id="PF13098">
    <property type="entry name" value="Thioredoxin_2"/>
    <property type="match status" value="1"/>
</dbReference>
<evidence type="ECO:0000259" key="9">
    <source>
        <dbReference type="Pfam" id="PF13098"/>
    </source>
</evidence>
<gene>
    <name evidence="10" type="primary">dsbC</name>
    <name evidence="10" type="ORF">EHSB41UT_04224</name>
</gene>
<feature type="signal peptide" evidence="7">
    <location>
        <begin position="1"/>
        <end position="22"/>
    </location>
</feature>
<dbReference type="InterPro" id="IPR018950">
    <property type="entry name" value="DiS-bond_isomerase_DsbC/G_N"/>
</dbReference>
<evidence type="ECO:0000256" key="5">
    <source>
        <dbReference type="ARBA" id="ARBA00023157"/>
    </source>
</evidence>
<proteinExistence type="inferred from homology"/>
<keyword evidence="4 7" id="KW-0574">Periplasm</keyword>
<accession>A0A1X7AQ54</accession>
<feature type="domain" description="Thioredoxin-like fold" evidence="9">
    <location>
        <begin position="125"/>
        <end position="248"/>
    </location>
</feature>
<feature type="domain" description="Disulphide bond isomerase DsbC/G N-terminal" evidence="8">
    <location>
        <begin position="34"/>
        <end position="101"/>
    </location>
</feature>
<dbReference type="Gene3D" id="3.40.30.10">
    <property type="entry name" value="Glutaredoxin"/>
    <property type="match status" value="1"/>
</dbReference>
<feature type="chain" id="PRO_5011835322" description="Thiol:disulfide interchange protein" evidence="7">
    <location>
        <begin position="23"/>
        <end position="251"/>
    </location>
</feature>
<dbReference type="RefSeq" id="WP_087112863.1">
    <property type="nucleotide sequence ID" value="NZ_CBCSCN010000005.1"/>
</dbReference>
<dbReference type="PANTHER" id="PTHR35272">
    <property type="entry name" value="THIOL:DISULFIDE INTERCHANGE PROTEIN DSBC-RELATED"/>
    <property type="match status" value="1"/>
</dbReference>
<evidence type="ECO:0000259" key="8">
    <source>
        <dbReference type="Pfam" id="PF10411"/>
    </source>
</evidence>
<dbReference type="InterPro" id="IPR009094">
    <property type="entry name" value="DiS-bond_isomerase_DsbC/G_N_sf"/>
</dbReference>
<dbReference type="Pfam" id="PF10411">
    <property type="entry name" value="DsbC_N"/>
    <property type="match status" value="1"/>
</dbReference>
<sequence>MRNKNILAAMLVSFMCAGSAYGETETALAPAKPKVQDVIQSGFSKVNPGLVVEALRPSPVPGVYLAQMKSGELLYVSEDGKHIFTGDLMSIEGGSPVNLTEKVRGERATQQLSAVDARDMLVFPAKGEKKRVMYVFTDVSCGYCRKLHQEIPELNAKGVEVRYLAFPRGGQRSPAYSEMVSAWCAKDRNQALTTLKAGGSIPSATCDNPVMDQFNLGGALGVRGTPAIYLDDGQSIPGYRPAPDLLDMMGL</sequence>
<dbReference type="OrthoDB" id="12976at2"/>
<dbReference type="Gene3D" id="3.10.450.70">
    <property type="entry name" value="Disulphide bond isomerase, DsbC/G, N-terminal"/>
    <property type="match status" value="1"/>
</dbReference>
<dbReference type="InterPro" id="IPR033954">
    <property type="entry name" value="DiS-bond_Isoase_DsbC/G"/>
</dbReference>
<comment type="function">
    <text evidence="7">Required for disulfide bond formation in some periplasmic proteins. Acts by transferring its disulfide bond to other proteins and is reduced in the process.</text>
</comment>
<evidence type="ECO:0000256" key="3">
    <source>
        <dbReference type="ARBA" id="ARBA00022729"/>
    </source>
</evidence>
<evidence type="ECO:0000256" key="6">
    <source>
        <dbReference type="ARBA" id="ARBA00023284"/>
    </source>
</evidence>
<dbReference type="AlphaFoldDB" id="A0A1X7AQ54"/>
<comment type="similarity">
    <text evidence="2 7">Belongs to the thioredoxin family. DsbC subfamily.</text>
</comment>
<evidence type="ECO:0000313" key="10">
    <source>
        <dbReference type="EMBL" id="SMA50426.1"/>
    </source>
</evidence>
<evidence type="ECO:0000256" key="4">
    <source>
        <dbReference type="ARBA" id="ARBA00022764"/>
    </source>
</evidence>
<protein>
    <recommendedName>
        <fullName evidence="7">Thiol:disulfide interchange protein</fullName>
    </recommendedName>
</protein>
<organism evidence="10 11">
    <name type="scientific">Parendozoicomonas haliclonae</name>
    <dbReference type="NCBI Taxonomy" id="1960125"/>
    <lineage>
        <taxon>Bacteria</taxon>
        <taxon>Pseudomonadati</taxon>
        <taxon>Pseudomonadota</taxon>
        <taxon>Gammaproteobacteria</taxon>
        <taxon>Oceanospirillales</taxon>
        <taxon>Endozoicomonadaceae</taxon>
        <taxon>Parendozoicomonas</taxon>
    </lineage>
</organism>
<keyword evidence="3 7" id="KW-0732">Signal</keyword>
<dbReference type="InterPro" id="IPR051470">
    <property type="entry name" value="Thiol:disulfide_interchange"/>
</dbReference>